<organism evidence="3 5">
    <name type="scientific">Chryseobacterium aquaticum</name>
    <dbReference type="NCBI Taxonomy" id="452084"/>
    <lineage>
        <taxon>Bacteria</taxon>
        <taxon>Pseudomonadati</taxon>
        <taxon>Bacteroidota</taxon>
        <taxon>Flavobacteriia</taxon>
        <taxon>Flavobacteriales</taxon>
        <taxon>Weeksellaceae</taxon>
        <taxon>Chryseobacterium group</taxon>
        <taxon>Chryseobacterium</taxon>
    </lineage>
</organism>
<keyword evidence="5" id="KW-1185">Reference proteome</keyword>
<evidence type="ECO:0000313" key="5">
    <source>
        <dbReference type="Proteomes" id="UP000051682"/>
    </source>
</evidence>
<dbReference type="EMBL" id="JABCJF010000002">
    <property type="protein sequence ID" value="NMR33443.1"/>
    <property type="molecule type" value="Genomic_DNA"/>
</dbReference>
<feature type="domain" description="Response regulatory" evidence="2">
    <location>
        <begin position="4"/>
        <end position="132"/>
    </location>
</feature>
<dbReference type="EMBL" id="LLYZ01000002">
    <property type="protein sequence ID" value="KQK26966.1"/>
    <property type="molecule type" value="Genomic_DNA"/>
</dbReference>
<sequence>MFKKALIAEDFESYNSSVQKALEELKIEIIDNVQYCDDAFMKIKKSIREKKPYDLLITDLSFVSDHREQNITNGRDLINIIKNESPPIKIIAFSIEDRAEIVDDLFKTHEINGFVSKGREDLKELKQAIKAVFNDQKYISSNIKNSIKTKNSYDFTRFEIILVKLLSEGMMQKNIPEYLKENNIKPSSLSSVEKCLNNMKESLGVGNNEQLIALCKDWGII</sequence>
<dbReference type="AlphaFoldDB" id="A0A0Q3PBE6"/>
<dbReference type="InterPro" id="IPR001789">
    <property type="entry name" value="Sig_transdc_resp-reg_receiver"/>
</dbReference>
<name>A0A0Q3PBE6_9FLAO</name>
<dbReference type="STRING" id="452084.AR438_01755"/>
<reference evidence="3 5" key="1">
    <citation type="submission" date="2015-10" db="EMBL/GenBank/DDBJ databases">
        <title>Chryseobacterium aquaticum genome.</title>
        <authorList>
            <person name="Newman J.D."/>
            <person name="Ferguson M.B."/>
            <person name="Miller J.R."/>
        </authorList>
    </citation>
    <scope>NUCLEOTIDE SEQUENCE [LARGE SCALE GENOMIC DNA]</scope>
    <source>
        <strain evidence="3 5">KCTC 12483</strain>
    </source>
</reference>
<evidence type="ECO:0000313" key="4">
    <source>
        <dbReference type="EMBL" id="NMR33443.1"/>
    </source>
</evidence>
<gene>
    <name evidence="3" type="ORF">AR438_01755</name>
    <name evidence="4" type="ORF">HIO71_04380</name>
</gene>
<reference evidence="4 6" key="2">
    <citation type="submission" date="2020-04" db="EMBL/GenBank/DDBJ databases">
        <title>Genome analysis and antimicrobial resistance characteristics of Chryseobacterium aquaticum isolated from farmed salmonids.</title>
        <authorList>
            <person name="Saticioglu I.B."/>
            <person name="Duman M."/>
            <person name="Altun S."/>
        </authorList>
    </citation>
    <scope>NUCLEOTIDE SEQUENCE [LARGE SCALE GENOMIC DNA]</scope>
    <source>
        <strain evidence="4 6">C-174</strain>
    </source>
</reference>
<dbReference type="Proteomes" id="UP000548067">
    <property type="component" value="Unassembled WGS sequence"/>
</dbReference>
<evidence type="ECO:0000313" key="3">
    <source>
        <dbReference type="EMBL" id="KQK26966.1"/>
    </source>
</evidence>
<keyword evidence="1" id="KW-0597">Phosphoprotein</keyword>
<accession>A0A0Q3PBE6</accession>
<dbReference type="InterPro" id="IPR011006">
    <property type="entry name" value="CheY-like_superfamily"/>
</dbReference>
<dbReference type="PROSITE" id="PS50110">
    <property type="entry name" value="RESPONSE_REGULATORY"/>
    <property type="match status" value="1"/>
</dbReference>
<dbReference type="RefSeq" id="WP_056011157.1">
    <property type="nucleotide sequence ID" value="NZ_JABCJF010000002.1"/>
</dbReference>
<proteinExistence type="predicted"/>
<dbReference type="Proteomes" id="UP000051682">
    <property type="component" value="Unassembled WGS sequence"/>
</dbReference>
<evidence type="ECO:0000256" key="1">
    <source>
        <dbReference type="PROSITE-ProRule" id="PRU00169"/>
    </source>
</evidence>
<dbReference type="OrthoDB" id="659223at2"/>
<evidence type="ECO:0000259" key="2">
    <source>
        <dbReference type="PROSITE" id="PS50110"/>
    </source>
</evidence>
<dbReference type="Gene3D" id="3.40.50.2300">
    <property type="match status" value="1"/>
</dbReference>
<comment type="caution">
    <text evidence="3">The sequence shown here is derived from an EMBL/GenBank/DDBJ whole genome shotgun (WGS) entry which is preliminary data.</text>
</comment>
<dbReference type="SUPFAM" id="SSF52172">
    <property type="entry name" value="CheY-like"/>
    <property type="match status" value="1"/>
</dbReference>
<dbReference type="GO" id="GO:0000160">
    <property type="term" value="P:phosphorelay signal transduction system"/>
    <property type="evidence" value="ECO:0007669"/>
    <property type="project" value="InterPro"/>
</dbReference>
<feature type="modified residue" description="4-aspartylphosphate" evidence="1">
    <location>
        <position position="59"/>
    </location>
</feature>
<evidence type="ECO:0000313" key="6">
    <source>
        <dbReference type="Proteomes" id="UP000548067"/>
    </source>
</evidence>
<protein>
    <submittedName>
        <fullName evidence="4">Response regulator transcription factor</fullName>
    </submittedName>
    <submittedName>
        <fullName evidence="3">Transcriptional regulator</fullName>
    </submittedName>
</protein>